<keyword evidence="2" id="KW-1185">Reference proteome</keyword>
<accession>A0A087H6B4</accession>
<reference evidence="2" key="1">
    <citation type="journal article" date="2015" name="Nat. Plants">
        <title>Genome expansion of Arabis alpina linked with retrotransposition and reduced symmetric DNA methylation.</title>
        <authorList>
            <person name="Willing E.M."/>
            <person name="Rawat V."/>
            <person name="Mandakova T."/>
            <person name="Maumus F."/>
            <person name="James G.V."/>
            <person name="Nordstroem K.J."/>
            <person name="Becker C."/>
            <person name="Warthmann N."/>
            <person name="Chica C."/>
            <person name="Szarzynska B."/>
            <person name="Zytnicki M."/>
            <person name="Albani M.C."/>
            <person name="Kiefer C."/>
            <person name="Bergonzi S."/>
            <person name="Castaings L."/>
            <person name="Mateos J.L."/>
            <person name="Berns M.C."/>
            <person name="Bujdoso N."/>
            <person name="Piofczyk T."/>
            <person name="de Lorenzo L."/>
            <person name="Barrero-Sicilia C."/>
            <person name="Mateos I."/>
            <person name="Piednoel M."/>
            <person name="Hagmann J."/>
            <person name="Chen-Min-Tao R."/>
            <person name="Iglesias-Fernandez R."/>
            <person name="Schuster S.C."/>
            <person name="Alonso-Blanco C."/>
            <person name="Roudier F."/>
            <person name="Carbonero P."/>
            <person name="Paz-Ares J."/>
            <person name="Davis S.J."/>
            <person name="Pecinka A."/>
            <person name="Quesneville H."/>
            <person name="Colot V."/>
            <person name="Lysak M.A."/>
            <person name="Weigel D."/>
            <person name="Coupland G."/>
            <person name="Schneeberger K."/>
        </authorList>
    </citation>
    <scope>NUCLEOTIDE SEQUENCE [LARGE SCALE GENOMIC DNA]</scope>
    <source>
        <strain evidence="2">cv. Pajares</strain>
    </source>
</reference>
<dbReference type="EMBL" id="CM002871">
    <property type="protein sequence ID" value="KFK37666.1"/>
    <property type="molecule type" value="Genomic_DNA"/>
</dbReference>
<organism evidence="1 2">
    <name type="scientific">Arabis alpina</name>
    <name type="common">Alpine rock-cress</name>
    <dbReference type="NCBI Taxonomy" id="50452"/>
    <lineage>
        <taxon>Eukaryota</taxon>
        <taxon>Viridiplantae</taxon>
        <taxon>Streptophyta</taxon>
        <taxon>Embryophyta</taxon>
        <taxon>Tracheophyta</taxon>
        <taxon>Spermatophyta</taxon>
        <taxon>Magnoliopsida</taxon>
        <taxon>eudicotyledons</taxon>
        <taxon>Gunneridae</taxon>
        <taxon>Pentapetalae</taxon>
        <taxon>rosids</taxon>
        <taxon>malvids</taxon>
        <taxon>Brassicales</taxon>
        <taxon>Brassicaceae</taxon>
        <taxon>Arabideae</taxon>
        <taxon>Arabis</taxon>
    </lineage>
</organism>
<dbReference type="AlphaFoldDB" id="A0A087H6B4"/>
<dbReference type="Proteomes" id="UP000029120">
    <property type="component" value="Chromosome 3"/>
</dbReference>
<sequence length="93" mass="10406">MPNLRSVFAQCYRLGGRSSQTRNLSSPPEANESVGEITKVALCRSFLGITLGSSVAYRMVGGKTSEFYEERDQALRELEQWEKLLSAFVSGRR</sequence>
<dbReference type="Gramene" id="KFK37666">
    <property type="protein sequence ID" value="KFK37666"/>
    <property type="gene ID" value="AALP_AA3G012900"/>
</dbReference>
<protein>
    <submittedName>
        <fullName evidence="1">Uncharacterized protein</fullName>
    </submittedName>
</protein>
<name>A0A087H6B4_ARAAL</name>
<proteinExistence type="predicted"/>
<evidence type="ECO:0000313" key="1">
    <source>
        <dbReference type="EMBL" id="KFK37666.1"/>
    </source>
</evidence>
<evidence type="ECO:0000313" key="2">
    <source>
        <dbReference type="Proteomes" id="UP000029120"/>
    </source>
</evidence>
<gene>
    <name evidence="1" type="ordered locus">AALP_Aa3g012900</name>
</gene>